<protein>
    <recommendedName>
        <fullName evidence="3">Alpha/beta hydrolase</fullName>
    </recommendedName>
</protein>
<evidence type="ECO:0008006" key="3">
    <source>
        <dbReference type="Google" id="ProtNLM"/>
    </source>
</evidence>
<dbReference type="Proteomes" id="UP000003107">
    <property type="component" value="Unassembled WGS sequence"/>
</dbReference>
<evidence type="ECO:0000313" key="2">
    <source>
        <dbReference type="Proteomes" id="UP000003107"/>
    </source>
</evidence>
<name>C6RCU1_9BACT</name>
<gene>
    <name evidence="1" type="ORF">CAMSH0001_1527</name>
</gene>
<proteinExistence type="predicted"/>
<dbReference type="InterPro" id="IPR029058">
    <property type="entry name" value="AB_hydrolase_fold"/>
</dbReference>
<comment type="caution">
    <text evidence="1">The sequence shown here is derived from an EMBL/GenBank/DDBJ whole genome shotgun (WGS) entry which is preliminary data.</text>
</comment>
<dbReference type="eggNOG" id="COG1073">
    <property type="taxonomic scope" value="Bacteria"/>
</dbReference>
<dbReference type="RefSeq" id="WP_002946433.1">
    <property type="nucleotide sequence ID" value="NZ_ACVQ01000003.1"/>
</dbReference>
<sequence>MKNIVVYIHGKGGSAQEAAHYQPLFADSDVLGFDYEARTPWDAKEEFVPFFEHILKNRRSVTIVANSIGAFFAMHALQGMGIKKAYFISPIVNMQKLIEKMMSQARVSEDKLRDRGELDTGSGEKLSWKYLCYAREHPICWTVPTHILYGEKDDLTSFETICEFANQAQVTLTVMKNGEHWFHTAEQMRFLDDWLRSYS</sequence>
<dbReference type="EMBL" id="ACVQ01000003">
    <property type="protein sequence ID" value="EET80799.1"/>
    <property type="molecule type" value="Genomic_DNA"/>
</dbReference>
<organism evidence="1 2">
    <name type="scientific">Campylobacter showae RM3277</name>
    <dbReference type="NCBI Taxonomy" id="553219"/>
    <lineage>
        <taxon>Bacteria</taxon>
        <taxon>Pseudomonadati</taxon>
        <taxon>Campylobacterota</taxon>
        <taxon>Epsilonproteobacteria</taxon>
        <taxon>Campylobacterales</taxon>
        <taxon>Campylobacteraceae</taxon>
        <taxon>Campylobacter</taxon>
    </lineage>
</organism>
<dbReference type="Gene3D" id="3.40.50.1820">
    <property type="entry name" value="alpha/beta hydrolase"/>
    <property type="match status" value="1"/>
</dbReference>
<dbReference type="ESTHER" id="9prot-c6rcu1">
    <property type="family name" value="6_AlphaBeta_hydrolase"/>
</dbReference>
<dbReference type="OrthoDB" id="358525at2"/>
<evidence type="ECO:0000313" key="1">
    <source>
        <dbReference type="EMBL" id="EET80799.1"/>
    </source>
</evidence>
<dbReference type="SUPFAM" id="SSF53474">
    <property type="entry name" value="alpha/beta-Hydrolases"/>
    <property type="match status" value="1"/>
</dbReference>
<dbReference type="GeneID" id="60990167"/>
<reference evidence="1 2" key="1">
    <citation type="submission" date="2009-07" db="EMBL/GenBank/DDBJ databases">
        <authorList>
            <person name="Madupu R."/>
            <person name="Sebastian Y."/>
            <person name="Durkin A.S."/>
            <person name="Torralba M."/>
            <person name="Methe B."/>
            <person name="Sutton G.G."/>
            <person name="Strausberg R.L."/>
            <person name="Nelson K.E."/>
        </authorList>
    </citation>
    <scope>NUCLEOTIDE SEQUENCE [LARGE SCALE GENOMIC DNA]</scope>
    <source>
        <strain evidence="1 2">RM3277</strain>
    </source>
</reference>
<dbReference type="STRING" id="553219.CAMSH0001_1527"/>
<dbReference type="AlphaFoldDB" id="C6RCU1"/>
<keyword evidence="2" id="KW-1185">Reference proteome</keyword>
<accession>C6RCU1</accession>